<evidence type="ECO:0000313" key="2">
    <source>
        <dbReference type="Proteomes" id="UP000018040"/>
    </source>
</evidence>
<name>V6TSM8_GIAIN</name>
<evidence type="ECO:0000313" key="1">
    <source>
        <dbReference type="EMBL" id="ESU41993.1"/>
    </source>
</evidence>
<dbReference type="Proteomes" id="UP000018040">
    <property type="component" value="Unassembled WGS sequence"/>
</dbReference>
<dbReference type="EMBL" id="AHHH01000100">
    <property type="protein sequence ID" value="ESU41993.1"/>
    <property type="molecule type" value="Genomic_DNA"/>
</dbReference>
<reference evidence="1 2" key="2">
    <citation type="journal article" date="2013" name="Genome Biol. Evol.">
        <title>Genome sequencing of Giardia lamblia genotypes A2 and B isolates (DH and GS) and comparative analysis with the genomes of genotypes A1 and E (WB and Pig).</title>
        <authorList>
            <person name="Adam R.D."/>
            <person name="Dahlstrom E.W."/>
            <person name="Martens C.A."/>
            <person name="Bruno D.P."/>
            <person name="Barbian K.D."/>
            <person name="Ricklefs S.M."/>
            <person name="Hernandez M.M."/>
            <person name="Narla N.P."/>
            <person name="Patel R.B."/>
            <person name="Porcella S.F."/>
            <person name="Nash T.E."/>
        </authorList>
    </citation>
    <scope>NUCLEOTIDE SEQUENCE [LARGE SCALE GENOMIC DNA]</scope>
    <source>
        <strain evidence="1 2">GS</strain>
    </source>
</reference>
<feature type="non-terminal residue" evidence="1">
    <location>
        <position position="1"/>
    </location>
</feature>
<reference evidence="2" key="1">
    <citation type="submission" date="2012-02" db="EMBL/GenBank/DDBJ databases">
        <title>Genome sequencing of Giardia lamblia Genotypes A2 and B isolates (DH and GS) and comparative analysis with the genomes of Genotypes A1 and E (WB and Pig).</title>
        <authorList>
            <person name="Adam R."/>
            <person name="Dahlstrom E."/>
            <person name="Martens C."/>
            <person name="Bruno D."/>
            <person name="Barbian K."/>
            <person name="Porcella S.F."/>
            <person name="Nash T."/>
        </authorList>
    </citation>
    <scope>NUCLEOTIDE SEQUENCE</scope>
    <source>
        <strain evidence="2">GS</strain>
    </source>
</reference>
<accession>V6TSM8</accession>
<organism evidence="1 2">
    <name type="scientific">Giardia intestinalis</name>
    <name type="common">Giardia lamblia</name>
    <dbReference type="NCBI Taxonomy" id="5741"/>
    <lineage>
        <taxon>Eukaryota</taxon>
        <taxon>Metamonada</taxon>
        <taxon>Diplomonadida</taxon>
        <taxon>Hexamitidae</taxon>
        <taxon>Giardiinae</taxon>
        <taxon>Giardia</taxon>
    </lineage>
</organism>
<dbReference type="AlphaFoldDB" id="V6TSM8"/>
<protein>
    <submittedName>
        <fullName evidence="1">Uncharacterized protein</fullName>
    </submittedName>
</protein>
<gene>
    <name evidence="1" type="ORF">GSB_152033</name>
</gene>
<comment type="caution">
    <text evidence="1">The sequence shown here is derived from an EMBL/GenBank/DDBJ whole genome shotgun (WGS) entry which is preliminary data.</text>
</comment>
<sequence length="38" mass="4224">VQALCNTEIPDGCIEDHAALKRAVAKAITRWREEDGWG</sequence>
<proteinExistence type="predicted"/>